<feature type="domain" description="Coenzyme Q-binding protein COQ10 START" evidence="2">
    <location>
        <begin position="126"/>
        <end position="247"/>
    </location>
</feature>
<reference evidence="3 4" key="1">
    <citation type="submission" date="2017-09" db="EMBL/GenBank/DDBJ databases">
        <authorList>
            <person name="Lee N."/>
            <person name="Cho B.-K."/>
        </authorList>
    </citation>
    <scope>NUCLEOTIDE SEQUENCE [LARGE SCALE GENOMIC DNA]</scope>
    <source>
        <strain evidence="3 4">ATCC 12769</strain>
    </source>
</reference>
<feature type="compositionally biased region" description="Basic and acidic residues" evidence="1">
    <location>
        <begin position="259"/>
        <end position="277"/>
    </location>
</feature>
<dbReference type="AlphaFoldDB" id="A0A5J6FJ11"/>
<name>A0A5J6FJ11_9ACTN</name>
<evidence type="ECO:0000313" key="3">
    <source>
        <dbReference type="EMBL" id="QEU76203.1"/>
    </source>
</evidence>
<dbReference type="InterPro" id="IPR005031">
    <property type="entry name" value="COQ10_START"/>
</dbReference>
<evidence type="ECO:0000313" key="4">
    <source>
        <dbReference type="Proteomes" id="UP000326178"/>
    </source>
</evidence>
<evidence type="ECO:0000256" key="1">
    <source>
        <dbReference type="SAM" id="MobiDB-lite"/>
    </source>
</evidence>
<dbReference type="Proteomes" id="UP000326178">
    <property type="component" value="Chromosome"/>
</dbReference>
<feature type="compositionally biased region" description="Gly residues" evidence="1">
    <location>
        <begin position="96"/>
        <end position="107"/>
    </location>
</feature>
<dbReference type="KEGG" id="snk:CP967_33285"/>
<dbReference type="Gene3D" id="3.30.530.20">
    <property type="match status" value="1"/>
</dbReference>
<organism evidence="3 4">
    <name type="scientific">Streptomyces nitrosporeus</name>
    <dbReference type="NCBI Taxonomy" id="28894"/>
    <lineage>
        <taxon>Bacteria</taxon>
        <taxon>Bacillati</taxon>
        <taxon>Actinomycetota</taxon>
        <taxon>Actinomycetes</taxon>
        <taxon>Kitasatosporales</taxon>
        <taxon>Streptomycetaceae</taxon>
        <taxon>Streptomyces</taxon>
    </lineage>
</organism>
<keyword evidence="4" id="KW-1185">Reference proteome</keyword>
<accession>A0A5J6FJ11</accession>
<feature type="region of interest" description="Disordered" evidence="1">
    <location>
        <begin position="94"/>
        <end position="113"/>
    </location>
</feature>
<dbReference type="EMBL" id="CP023702">
    <property type="protein sequence ID" value="QEU76203.1"/>
    <property type="molecule type" value="Genomic_DNA"/>
</dbReference>
<sequence>MARTDKDQPEAAESGMDRLRGELTNYLSAQAERLAGKAGEKLTGVTGQLSDIAENGGQLPAIGSRVLKGESPAKAFVAEKAKSVKDNVVGKAKDAIGGGGGDGGGGGGKKKAGGPKVTSIIEVLDVGVPLRDAYDYWTQYDRFSGFAKGVNDVSMEDEAVSDWKVKIGPSSRSFKATVQEQVPDDRIVWTSEGAKGTTRGAVSFHELAPTLTRIVLVVEYYPSGFFEKTGNLWRAQGRRMRLDFKHFQRYVTLTEEEPEGWRGEIRDGEVVVTHEEAMEREEEEGPEGDEGPEDEESEDFDDEEEPEEDDGEEPEDWEDEEDGDEDDEGDEDDWEEDEEEPEEGDEDEEESGEDEPYDEEEEEEEDEDEEEDDGRARGSRRGGRRGRD</sequence>
<dbReference type="InterPro" id="IPR047137">
    <property type="entry name" value="ORF3"/>
</dbReference>
<proteinExistence type="predicted"/>
<feature type="compositionally biased region" description="Basic residues" evidence="1">
    <location>
        <begin position="377"/>
        <end position="388"/>
    </location>
</feature>
<dbReference type="CDD" id="cd07817">
    <property type="entry name" value="SRPBCC_8"/>
    <property type="match status" value="1"/>
</dbReference>
<dbReference type="Pfam" id="PF03364">
    <property type="entry name" value="Polyketide_cyc"/>
    <property type="match status" value="1"/>
</dbReference>
<dbReference type="RefSeq" id="WP_150491520.1">
    <property type="nucleotide sequence ID" value="NZ_BMUV01000012.1"/>
</dbReference>
<protein>
    <submittedName>
        <fullName evidence="3">SRPBCC family protein</fullName>
    </submittedName>
</protein>
<gene>
    <name evidence="3" type="ORF">CP967_33285</name>
</gene>
<dbReference type="OrthoDB" id="3695445at2"/>
<feature type="compositionally biased region" description="Acidic residues" evidence="1">
    <location>
        <begin position="278"/>
        <end position="373"/>
    </location>
</feature>
<dbReference type="PANTHER" id="PTHR33824:SF7">
    <property type="entry name" value="POLYKETIDE CYCLASE_DEHYDRASE AND LIPID TRANSPORT SUPERFAMILY PROTEIN"/>
    <property type="match status" value="1"/>
</dbReference>
<dbReference type="InterPro" id="IPR023393">
    <property type="entry name" value="START-like_dom_sf"/>
</dbReference>
<dbReference type="PANTHER" id="PTHR33824">
    <property type="entry name" value="POLYKETIDE CYCLASE/DEHYDRASE AND LIPID TRANSPORT SUPERFAMILY PROTEIN"/>
    <property type="match status" value="1"/>
</dbReference>
<feature type="region of interest" description="Disordered" evidence="1">
    <location>
        <begin position="257"/>
        <end position="388"/>
    </location>
</feature>
<evidence type="ECO:0000259" key="2">
    <source>
        <dbReference type="Pfam" id="PF03364"/>
    </source>
</evidence>
<dbReference type="SUPFAM" id="SSF55961">
    <property type="entry name" value="Bet v1-like"/>
    <property type="match status" value="1"/>
</dbReference>